<evidence type="ECO:0000256" key="1">
    <source>
        <dbReference type="SAM" id="MobiDB-lite"/>
    </source>
</evidence>
<dbReference type="EMBL" id="JAEVHI010000005">
    <property type="protein sequence ID" value="KAG5291041.1"/>
    <property type="molecule type" value="Genomic_DNA"/>
</dbReference>
<evidence type="ECO:0000313" key="3">
    <source>
        <dbReference type="Proteomes" id="UP000670092"/>
    </source>
</evidence>
<protein>
    <submittedName>
        <fullName evidence="2">Uncharacterized protein</fullName>
    </submittedName>
</protein>
<dbReference type="Proteomes" id="UP000670092">
    <property type="component" value="Unassembled WGS sequence"/>
</dbReference>
<reference evidence="2 3" key="1">
    <citation type="submission" date="2021-01" db="EMBL/GenBank/DDBJ databases">
        <title>Chromosome-level genome assembly of a human fungal pathogen reveals clustering of transcriptionally co-regulated genes.</title>
        <authorList>
            <person name="Voorhies M."/>
            <person name="Cohen S."/>
            <person name="Shea T.P."/>
            <person name="Petrus S."/>
            <person name="Munoz J.F."/>
            <person name="Poplawski S."/>
            <person name="Goldman W.E."/>
            <person name="Michael T."/>
            <person name="Cuomo C.A."/>
            <person name="Sil A."/>
            <person name="Beyhan S."/>
        </authorList>
    </citation>
    <scope>NUCLEOTIDE SEQUENCE [LARGE SCALE GENOMIC DNA]</scope>
    <source>
        <strain evidence="2 3">G184AR</strain>
    </source>
</reference>
<sequence length="142" mass="16289">MGNQYTLGPLGVNIATIMRWVRSVRCCEPPNKIFPRIDPFILLLPQLPTIRTRNRLDKPIEIRIAKIRHAIARWVHGWILLIHPLPRRRLHNSMESTFDLIIRPPREQIACIYHNGVGNGRDVDKGSLGRSNLQPAPGVLEE</sequence>
<name>A0A8H7YH49_AJECA</name>
<comment type="caution">
    <text evidence="2">The sequence shown here is derived from an EMBL/GenBank/DDBJ whole genome shotgun (WGS) entry which is preliminary data.</text>
</comment>
<proteinExistence type="predicted"/>
<organism evidence="2 3">
    <name type="scientific">Ajellomyces capsulatus</name>
    <name type="common">Darling's disease fungus</name>
    <name type="synonym">Histoplasma capsulatum</name>
    <dbReference type="NCBI Taxonomy" id="5037"/>
    <lineage>
        <taxon>Eukaryota</taxon>
        <taxon>Fungi</taxon>
        <taxon>Dikarya</taxon>
        <taxon>Ascomycota</taxon>
        <taxon>Pezizomycotina</taxon>
        <taxon>Eurotiomycetes</taxon>
        <taxon>Eurotiomycetidae</taxon>
        <taxon>Onygenales</taxon>
        <taxon>Ajellomycetaceae</taxon>
        <taxon>Histoplasma</taxon>
    </lineage>
</organism>
<gene>
    <name evidence="2" type="ORF">I7I52_08242</name>
</gene>
<dbReference type="VEuPathDB" id="FungiDB:I7I52_08242"/>
<dbReference type="AlphaFoldDB" id="A0A8H7YH49"/>
<feature type="region of interest" description="Disordered" evidence="1">
    <location>
        <begin position="123"/>
        <end position="142"/>
    </location>
</feature>
<accession>A0A8H7YH49</accession>
<evidence type="ECO:0000313" key="2">
    <source>
        <dbReference type="EMBL" id="KAG5291041.1"/>
    </source>
</evidence>